<name>A0A819ZBJ3_9BILA</name>
<evidence type="ECO:0000313" key="1">
    <source>
        <dbReference type="EMBL" id="CAF4166162.1"/>
    </source>
</evidence>
<evidence type="ECO:0000313" key="2">
    <source>
        <dbReference type="Proteomes" id="UP000663874"/>
    </source>
</evidence>
<dbReference type="Proteomes" id="UP000663874">
    <property type="component" value="Unassembled WGS sequence"/>
</dbReference>
<dbReference type="SUPFAM" id="SSF48576">
    <property type="entry name" value="Terpenoid synthases"/>
    <property type="match status" value="1"/>
</dbReference>
<dbReference type="InterPro" id="IPR000092">
    <property type="entry name" value="Polyprenyl_synt"/>
</dbReference>
<organism evidence="1 2">
    <name type="scientific">Rotaria sordida</name>
    <dbReference type="NCBI Taxonomy" id="392033"/>
    <lineage>
        <taxon>Eukaryota</taxon>
        <taxon>Metazoa</taxon>
        <taxon>Spiralia</taxon>
        <taxon>Gnathifera</taxon>
        <taxon>Rotifera</taxon>
        <taxon>Eurotatoria</taxon>
        <taxon>Bdelloidea</taxon>
        <taxon>Philodinida</taxon>
        <taxon>Philodinidae</taxon>
        <taxon>Rotaria</taxon>
    </lineage>
</organism>
<dbReference type="GO" id="GO:0008299">
    <property type="term" value="P:isoprenoid biosynthetic process"/>
    <property type="evidence" value="ECO:0007669"/>
    <property type="project" value="InterPro"/>
</dbReference>
<comment type="caution">
    <text evidence="1">The sequence shown here is derived from an EMBL/GenBank/DDBJ whole genome shotgun (WGS) entry which is preliminary data.</text>
</comment>
<reference evidence="1" key="1">
    <citation type="submission" date="2021-02" db="EMBL/GenBank/DDBJ databases">
        <authorList>
            <person name="Nowell W R."/>
        </authorList>
    </citation>
    <scope>NUCLEOTIDE SEQUENCE</scope>
</reference>
<dbReference type="AlphaFoldDB" id="A0A819ZBJ3"/>
<gene>
    <name evidence="1" type="ORF">FNK824_LOCUS34444</name>
</gene>
<dbReference type="Gene3D" id="1.10.600.10">
    <property type="entry name" value="Farnesyl Diphosphate Synthase"/>
    <property type="match status" value="1"/>
</dbReference>
<dbReference type="EMBL" id="CAJOBE010013531">
    <property type="protein sequence ID" value="CAF4166162.1"/>
    <property type="molecule type" value="Genomic_DNA"/>
</dbReference>
<sequence>ISSSTVNNQSIDLNKIRELGRLMGILFQMRDDLLVIEGENIGKPIAIDIKNNTVTYVSILGIEGTRQRLKEFRQKTLNLINKCWPSNAGTIKDVVNYIVDRKN</sequence>
<dbReference type="GO" id="GO:0004659">
    <property type="term" value="F:prenyltransferase activity"/>
    <property type="evidence" value="ECO:0007669"/>
    <property type="project" value="InterPro"/>
</dbReference>
<proteinExistence type="predicted"/>
<dbReference type="Pfam" id="PF00348">
    <property type="entry name" value="polyprenyl_synt"/>
    <property type="match status" value="1"/>
</dbReference>
<feature type="non-terminal residue" evidence="1">
    <location>
        <position position="1"/>
    </location>
</feature>
<accession>A0A819ZBJ3</accession>
<dbReference type="InterPro" id="IPR008949">
    <property type="entry name" value="Isoprenoid_synthase_dom_sf"/>
</dbReference>
<protein>
    <submittedName>
        <fullName evidence="1">Uncharacterized protein</fullName>
    </submittedName>
</protein>